<organism evidence="1">
    <name type="scientific">Nymphaea colorata</name>
    <name type="common">pocket water lily</name>
    <dbReference type="NCBI Taxonomy" id="210225"/>
    <lineage>
        <taxon>Eukaryota</taxon>
        <taxon>Viridiplantae</taxon>
        <taxon>Streptophyta</taxon>
        <taxon>Embryophyta</taxon>
        <taxon>Tracheophyta</taxon>
        <taxon>Spermatophyta</taxon>
        <taxon>Magnoliopsida</taxon>
        <taxon>Nymphaeales</taxon>
        <taxon>Nymphaeaceae</taxon>
        <taxon>Nymphaea</taxon>
    </lineage>
</organism>
<gene>
    <name evidence="1" type="ORF">NYM_LOCUS6456</name>
</gene>
<accession>A0A5K0XHU7</accession>
<reference evidence="1" key="1">
    <citation type="submission" date="2019-09" db="EMBL/GenBank/DDBJ databases">
        <authorList>
            <person name="Zhang L."/>
        </authorList>
    </citation>
    <scope>NUCLEOTIDE SEQUENCE</scope>
</reference>
<protein>
    <submittedName>
        <fullName evidence="1">Uncharacterized protein</fullName>
    </submittedName>
</protein>
<dbReference type="EMBL" id="LR721776">
    <property type="protein sequence ID" value="VVV64995.1"/>
    <property type="molecule type" value="Genomic_DNA"/>
</dbReference>
<name>A0A5K0XHU7_9MAGN</name>
<proteinExistence type="predicted"/>
<sequence length="12" mass="1421">MMHVRKCSSARD</sequence>
<evidence type="ECO:0000313" key="1">
    <source>
        <dbReference type="EMBL" id="VVV64995.1"/>
    </source>
</evidence>